<dbReference type="OrthoDB" id="29661at2759"/>
<feature type="transmembrane region" description="Helical" evidence="2">
    <location>
        <begin position="212"/>
        <end position="231"/>
    </location>
</feature>
<dbReference type="GO" id="GO:0005765">
    <property type="term" value="C:lysosomal membrane"/>
    <property type="evidence" value="ECO:0007669"/>
    <property type="project" value="TreeGrafter"/>
</dbReference>
<dbReference type="AlphaFoldDB" id="A0A9W9ZK80"/>
<feature type="signal peptide" evidence="3">
    <location>
        <begin position="1"/>
        <end position="25"/>
    </location>
</feature>
<feature type="chain" id="PRO_5040990248" evidence="3">
    <location>
        <begin position="26"/>
        <end position="279"/>
    </location>
</feature>
<dbReference type="GO" id="GO:0042500">
    <property type="term" value="F:aspartic endopeptidase activity, intramembrane cleaving"/>
    <property type="evidence" value="ECO:0007669"/>
    <property type="project" value="InterPro"/>
</dbReference>
<protein>
    <submittedName>
        <fullName evidence="4">Signal peptide peptidase-like 2A</fullName>
    </submittedName>
</protein>
<dbReference type="PANTHER" id="PTHR12174:SF103">
    <property type="entry name" value="INTRAMEMBRANE PROTEASE (IMPAS) FAMILY"/>
    <property type="match status" value="1"/>
</dbReference>
<keyword evidence="2" id="KW-0812">Transmembrane</keyword>
<organism evidence="4 5">
    <name type="scientific">Desmophyllum pertusum</name>
    <dbReference type="NCBI Taxonomy" id="174260"/>
    <lineage>
        <taxon>Eukaryota</taxon>
        <taxon>Metazoa</taxon>
        <taxon>Cnidaria</taxon>
        <taxon>Anthozoa</taxon>
        <taxon>Hexacorallia</taxon>
        <taxon>Scleractinia</taxon>
        <taxon>Caryophylliina</taxon>
        <taxon>Caryophylliidae</taxon>
        <taxon>Desmophyllum</taxon>
    </lineage>
</organism>
<evidence type="ECO:0000256" key="1">
    <source>
        <dbReference type="SAM" id="MobiDB-lite"/>
    </source>
</evidence>
<accession>A0A9W9ZK80</accession>
<dbReference type="GO" id="GO:0030660">
    <property type="term" value="C:Golgi-associated vesicle membrane"/>
    <property type="evidence" value="ECO:0007669"/>
    <property type="project" value="TreeGrafter"/>
</dbReference>
<feature type="transmembrane region" description="Helical" evidence="2">
    <location>
        <begin position="155"/>
        <end position="174"/>
    </location>
</feature>
<dbReference type="GO" id="GO:0033619">
    <property type="term" value="P:membrane protein proteolysis"/>
    <property type="evidence" value="ECO:0007669"/>
    <property type="project" value="TreeGrafter"/>
</dbReference>
<keyword evidence="5" id="KW-1185">Reference proteome</keyword>
<reference evidence="4" key="1">
    <citation type="submission" date="2023-01" db="EMBL/GenBank/DDBJ databases">
        <title>Genome assembly of the deep-sea coral Lophelia pertusa.</title>
        <authorList>
            <person name="Herrera S."/>
            <person name="Cordes E."/>
        </authorList>
    </citation>
    <scope>NUCLEOTIDE SEQUENCE</scope>
    <source>
        <strain evidence="4">USNM1676648</strain>
        <tissue evidence="4">Polyp</tissue>
    </source>
</reference>
<evidence type="ECO:0000313" key="5">
    <source>
        <dbReference type="Proteomes" id="UP001163046"/>
    </source>
</evidence>
<dbReference type="GO" id="GO:0098554">
    <property type="term" value="C:cytoplasmic side of endoplasmic reticulum membrane"/>
    <property type="evidence" value="ECO:0007669"/>
    <property type="project" value="TreeGrafter"/>
</dbReference>
<name>A0A9W9ZK80_9CNID</name>
<keyword evidence="3" id="KW-0732">Signal</keyword>
<evidence type="ECO:0000256" key="2">
    <source>
        <dbReference type="SAM" id="Phobius"/>
    </source>
</evidence>
<sequence>MVEVTCCSCFVFLVVFITFTSQGYGQDVGNLGVLHVSKGTESQDFCIAYNANWTSIPADLDNTPKYSLVEAKPSALCQNPTGVMIGAAVAEVIIISNDTLFTPDANSSDDYAKAYIPLAVISQQDWIKLKDFGSDVKVQLYAPQTGLSGIDGNLAVLWLVAVGTVAVGAYWAGITNKKKMQRDLQRGNTSANGEEDEANRQDQASEDDSVEVTPLMVVAFVVLICGTLLLLYYFYDYLVYVVIVLFCLASCNGLYECLHPIVLWLPLGNCKVPPTQFQC</sequence>
<feature type="region of interest" description="Disordered" evidence="1">
    <location>
        <begin position="183"/>
        <end position="206"/>
    </location>
</feature>
<comment type="caution">
    <text evidence="4">The sequence shown here is derived from an EMBL/GenBank/DDBJ whole genome shotgun (WGS) entry which is preliminary data.</text>
</comment>
<gene>
    <name evidence="4" type="primary">SPPL2A_2</name>
    <name evidence="4" type="ORF">OS493_036272</name>
</gene>
<keyword evidence="2" id="KW-1133">Transmembrane helix</keyword>
<dbReference type="EMBL" id="MU825932">
    <property type="protein sequence ID" value="KAJ7382238.1"/>
    <property type="molecule type" value="Genomic_DNA"/>
</dbReference>
<evidence type="ECO:0000313" key="4">
    <source>
        <dbReference type="EMBL" id="KAJ7382238.1"/>
    </source>
</evidence>
<dbReference type="Proteomes" id="UP001163046">
    <property type="component" value="Unassembled WGS sequence"/>
</dbReference>
<proteinExistence type="predicted"/>
<feature type="transmembrane region" description="Helical" evidence="2">
    <location>
        <begin position="237"/>
        <end position="255"/>
    </location>
</feature>
<dbReference type="GO" id="GO:0098553">
    <property type="term" value="C:lumenal side of endoplasmic reticulum membrane"/>
    <property type="evidence" value="ECO:0007669"/>
    <property type="project" value="TreeGrafter"/>
</dbReference>
<evidence type="ECO:0000256" key="3">
    <source>
        <dbReference type="SAM" id="SignalP"/>
    </source>
</evidence>
<dbReference type="Pfam" id="PF04258">
    <property type="entry name" value="Peptidase_A22B"/>
    <property type="match status" value="1"/>
</dbReference>
<dbReference type="PANTHER" id="PTHR12174">
    <property type="entry name" value="SIGNAL PEPTIDE PEPTIDASE"/>
    <property type="match status" value="1"/>
</dbReference>
<keyword evidence="2" id="KW-0472">Membrane</keyword>
<dbReference type="InterPro" id="IPR007369">
    <property type="entry name" value="Peptidase_A22B_SPP"/>
</dbReference>